<reference evidence="1 2" key="1">
    <citation type="submission" date="2017-04" db="EMBL/GenBank/DDBJ databases">
        <title>Cronobacter sakazakii, ST83 Lineage Isolates.</title>
        <authorList>
            <person name="Chase H."/>
            <person name="Tall B."/>
            <person name="Gopinath G."/>
            <person name="Lehner A."/>
        </authorList>
    </citation>
    <scope>NUCLEOTIDE SEQUENCE [LARGE SCALE GENOMIC DNA]</scope>
    <source>
        <strain evidence="1 2">MOD1_Comp15</strain>
    </source>
</reference>
<evidence type="ECO:0000313" key="2">
    <source>
        <dbReference type="Proteomes" id="UP000244856"/>
    </source>
</evidence>
<organism evidence="1 2">
    <name type="scientific">Cronobacter sakazakii</name>
    <name type="common">Enterobacter sakazakii</name>
    <dbReference type="NCBI Taxonomy" id="28141"/>
    <lineage>
        <taxon>Bacteria</taxon>
        <taxon>Pseudomonadati</taxon>
        <taxon>Pseudomonadota</taxon>
        <taxon>Gammaproteobacteria</taxon>
        <taxon>Enterobacterales</taxon>
        <taxon>Enterobacteriaceae</taxon>
        <taxon>Cronobacter</taxon>
    </lineage>
</organism>
<evidence type="ECO:0000313" key="1">
    <source>
        <dbReference type="EMBL" id="PUW01545.1"/>
    </source>
</evidence>
<comment type="caution">
    <text evidence="1">The sequence shown here is derived from an EMBL/GenBank/DDBJ whole genome shotgun (WGS) entry which is preliminary data.</text>
</comment>
<gene>
    <name evidence="1" type="ORF">B7T07_20895</name>
</gene>
<protein>
    <submittedName>
        <fullName evidence="1">Uncharacterized protein</fullName>
    </submittedName>
</protein>
<dbReference type="AlphaFoldDB" id="A0AA45BYJ1"/>
<proteinExistence type="predicted"/>
<dbReference type="RefSeq" id="WP_085107918.1">
    <property type="nucleotide sequence ID" value="NZ_NCTU01000023.1"/>
</dbReference>
<accession>A0AA45BYJ1</accession>
<name>A0AA45BYJ1_CROSK</name>
<dbReference type="EMBL" id="NCTU01000023">
    <property type="protein sequence ID" value="PUW01545.1"/>
    <property type="molecule type" value="Genomic_DNA"/>
</dbReference>
<dbReference type="Proteomes" id="UP000244856">
    <property type="component" value="Unassembled WGS sequence"/>
</dbReference>
<sequence length="104" mass="11460">MNTQNVKIAAQESSGRPETNALSMLQILDLFLYIMANSEGQKQPGFFVPPDNGEIFVIQSVGEIETLIVWMLDGWPLAAASPESQYLAVLTGKPITDTSREIEF</sequence>